<dbReference type="InterPro" id="IPR001138">
    <property type="entry name" value="Zn2Cys6_DnaBD"/>
</dbReference>
<feature type="region of interest" description="Disordered" evidence="2">
    <location>
        <begin position="187"/>
        <end position="209"/>
    </location>
</feature>
<dbReference type="PANTHER" id="PTHR37012">
    <property type="entry name" value="B-ZIP TRANSCRIPTION FACTOR (EUROFUNG)-RELATED"/>
    <property type="match status" value="1"/>
</dbReference>
<keyword evidence="1" id="KW-0539">Nucleus</keyword>
<dbReference type="SUPFAM" id="SSF57701">
    <property type="entry name" value="Zn2/Cys6 DNA-binding domain"/>
    <property type="match status" value="1"/>
</dbReference>
<accession>A0A428RLI3</accession>
<dbReference type="SMART" id="SM00066">
    <property type="entry name" value="GAL4"/>
    <property type="match status" value="1"/>
</dbReference>
<dbReference type="EMBL" id="NKCL01000210">
    <property type="protein sequence ID" value="RSL78391.1"/>
    <property type="molecule type" value="Genomic_DNA"/>
</dbReference>
<keyword evidence="5" id="KW-1185">Reference proteome</keyword>
<dbReference type="PROSITE" id="PS00463">
    <property type="entry name" value="ZN2_CY6_FUNGAL_1"/>
    <property type="match status" value="1"/>
</dbReference>
<feature type="compositionally biased region" description="Polar residues" evidence="2">
    <location>
        <begin position="187"/>
        <end position="202"/>
    </location>
</feature>
<proteinExistence type="predicted"/>
<protein>
    <recommendedName>
        <fullName evidence="3">Zn(2)-C6 fungal-type domain-containing protein</fullName>
    </recommendedName>
</protein>
<evidence type="ECO:0000256" key="1">
    <source>
        <dbReference type="ARBA" id="ARBA00023242"/>
    </source>
</evidence>
<sequence>MAMNYKPIKPAPLMDGSHRVDKSTRSAPKRPPATKTACWGCRKRKAKCDGQRPACANCIKSTRECVYDTKMNDSNTRALQLANQELREQLDASNLLLRQLASGAPEVRGPILDFLAGNKQPQEIIRALRIDNSLGLRPKSTERRQDKIVYRLLDSQTPDSASHYMTGSETSDYAPLSLPTPANSVTDSTSFPAFGQSSTPSKADSWGAPVSNILENPPMLLEGPSSLEPVASSFILPGNTLTGHSFLQTSGLVPEASRIKRETLLFLLPLFNRLDYLLGAPIDDHDAKADPLGDKDPTTPFAPSTEAHPVATPFECLGSHPSYPSSIIAQLAGVSEQRLPVQTGQSLAAFLRIHSNYGNSFGNLPLSSSIRANNYPSDVQDAQLRNFTVPIWAVTTLNTLPDPGDLREAFSSVYNEATRLIQEGIALETVVGTHPDIAALFDQEQFDKSTLLSKWAAQMVHSVKLKGYDFTCFASMYIFWYLMRWMISPSPETYAAMPEWIRPTPNQLFIPHINMVDFAIWPGFRELVVQLPSMQEHMEWLIDLSNSIQCEWPYELDQALFKDDATGRIDLVDLAKV</sequence>
<dbReference type="Gene3D" id="4.10.240.10">
    <property type="entry name" value="Zn(2)-C6 fungal-type DNA-binding domain"/>
    <property type="match status" value="1"/>
</dbReference>
<comment type="caution">
    <text evidence="4">The sequence shown here is derived from an EMBL/GenBank/DDBJ whole genome shotgun (WGS) entry which is preliminary data.</text>
</comment>
<dbReference type="AlphaFoldDB" id="A0A428RLI3"/>
<dbReference type="CDD" id="cd00067">
    <property type="entry name" value="GAL4"/>
    <property type="match status" value="1"/>
</dbReference>
<feature type="region of interest" description="Disordered" evidence="2">
    <location>
        <begin position="1"/>
        <end position="36"/>
    </location>
</feature>
<dbReference type="InterPro" id="IPR021833">
    <property type="entry name" value="DUF3425"/>
</dbReference>
<reference evidence="4 5" key="1">
    <citation type="submission" date="2017-06" db="EMBL/GenBank/DDBJ databases">
        <title>Comparative genomic analysis of Ambrosia Fusariam Clade fungi.</title>
        <authorList>
            <person name="Stajich J.E."/>
            <person name="Carrillo J."/>
            <person name="Kijimoto T."/>
            <person name="Eskalen A."/>
            <person name="O'Donnell K."/>
            <person name="Kasson M."/>
        </authorList>
    </citation>
    <scope>NUCLEOTIDE SEQUENCE [LARGE SCALE GENOMIC DNA]</scope>
    <source>
        <strain evidence="4 5">NRRL62606</strain>
    </source>
</reference>
<evidence type="ECO:0000256" key="2">
    <source>
        <dbReference type="SAM" id="MobiDB-lite"/>
    </source>
</evidence>
<dbReference type="Pfam" id="PF11905">
    <property type="entry name" value="DUF3425"/>
    <property type="match status" value="1"/>
</dbReference>
<dbReference type="InterPro" id="IPR036864">
    <property type="entry name" value="Zn2-C6_fun-type_DNA-bd_sf"/>
</dbReference>
<feature type="domain" description="Zn(2)-C6 fungal-type" evidence="3">
    <location>
        <begin position="37"/>
        <end position="67"/>
    </location>
</feature>
<evidence type="ECO:0000313" key="5">
    <source>
        <dbReference type="Proteomes" id="UP000287972"/>
    </source>
</evidence>
<name>A0A428RLI3_9HYPO</name>
<organism evidence="4 5">
    <name type="scientific">Fusarium floridanum</name>
    <dbReference type="NCBI Taxonomy" id="1325733"/>
    <lineage>
        <taxon>Eukaryota</taxon>
        <taxon>Fungi</taxon>
        <taxon>Dikarya</taxon>
        <taxon>Ascomycota</taxon>
        <taxon>Pezizomycotina</taxon>
        <taxon>Sordariomycetes</taxon>
        <taxon>Hypocreomycetidae</taxon>
        <taxon>Hypocreales</taxon>
        <taxon>Nectriaceae</taxon>
        <taxon>Fusarium</taxon>
        <taxon>Fusarium solani species complex</taxon>
    </lineage>
</organism>
<evidence type="ECO:0000259" key="3">
    <source>
        <dbReference type="PROSITE" id="PS50048"/>
    </source>
</evidence>
<gene>
    <name evidence="4" type="ORF">CEP51_008248</name>
</gene>
<dbReference type="Proteomes" id="UP000287972">
    <property type="component" value="Unassembled WGS sequence"/>
</dbReference>
<evidence type="ECO:0000313" key="4">
    <source>
        <dbReference type="EMBL" id="RSL78391.1"/>
    </source>
</evidence>
<dbReference type="PANTHER" id="PTHR37012:SF2">
    <property type="entry name" value="BZIP DOMAIN-CONTAINING PROTEIN-RELATED"/>
    <property type="match status" value="1"/>
</dbReference>
<dbReference type="GO" id="GO:0000981">
    <property type="term" value="F:DNA-binding transcription factor activity, RNA polymerase II-specific"/>
    <property type="evidence" value="ECO:0007669"/>
    <property type="project" value="InterPro"/>
</dbReference>
<dbReference type="Pfam" id="PF00172">
    <property type="entry name" value="Zn_clus"/>
    <property type="match status" value="1"/>
</dbReference>
<dbReference type="GO" id="GO:0008270">
    <property type="term" value="F:zinc ion binding"/>
    <property type="evidence" value="ECO:0007669"/>
    <property type="project" value="InterPro"/>
</dbReference>
<dbReference type="PROSITE" id="PS50048">
    <property type="entry name" value="ZN2_CY6_FUNGAL_2"/>
    <property type="match status" value="1"/>
</dbReference>